<evidence type="ECO:0000256" key="5">
    <source>
        <dbReference type="ARBA" id="ARBA00022833"/>
    </source>
</evidence>
<keyword evidence="6" id="KW-1133">Transmembrane helix</keyword>
<organism evidence="9">
    <name type="scientific">Osmerus mordax</name>
    <name type="common">Rainbow smelt</name>
    <name type="synonym">Atherina mordax</name>
    <dbReference type="NCBI Taxonomy" id="8014"/>
    <lineage>
        <taxon>Eukaryota</taxon>
        <taxon>Metazoa</taxon>
        <taxon>Chordata</taxon>
        <taxon>Craniata</taxon>
        <taxon>Vertebrata</taxon>
        <taxon>Euteleostomi</taxon>
        <taxon>Actinopterygii</taxon>
        <taxon>Neopterygii</taxon>
        <taxon>Teleostei</taxon>
        <taxon>Stomiati</taxon>
        <taxon>Osmeriformes</taxon>
        <taxon>Osmeridae</taxon>
        <taxon>Osmerus</taxon>
    </lineage>
</organism>
<evidence type="ECO:0000256" key="7">
    <source>
        <dbReference type="ARBA" id="ARBA00023136"/>
    </source>
</evidence>
<dbReference type="EMBL" id="BT075201">
    <property type="protein sequence ID" value="ACO09625.1"/>
    <property type="molecule type" value="mRNA"/>
</dbReference>
<dbReference type="InterPro" id="IPR027377">
    <property type="entry name" value="ZAR1/RTP1-5-like_Znf-3CxxC"/>
</dbReference>
<dbReference type="GO" id="GO:0008270">
    <property type="term" value="F:zinc ion binding"/>
    <property type="evidence" value="ECO:0007669"/>
    <property type="project" value="UniProtKB-KW"/>
</dbReference>
<name>C1BKS2_OSMMO</name>
<keyword evidence="2" id="KW-0812">Transmembrane</keyword>
<dbReference type="PANTHER" id="PTHR14402:SF8">
    <property type="entry name" value="RECEPTOR-TRANSPORTING PROTEIN 4"/>
    <property type="match status" value="1"/>
</dbReference>
<proteinExistence type="evidence at transcript level"/>
<dbReference type="Pfam" id="PF13695">
    <property type="entry name" value="Zn_ribbon_3CxxC"/>
    <property type="match status" value="1"/>
</dbReference>
<evidence type="ECO:0000256" key="1">
    <source>
        <dbReference type="ARBA" id="ARBA00004167"/>
    </source>
</evidence>
<keyword evidence="9" id="KW-0675">Receptor</keyword>
<dbReference type="GO" id="GO:0016020">
    <property type="term" value="C:membrane"/>
    <property type="evidence" value="ECO:0007669"/>
    <property type="project" value="UniProtKB-SubCell"/>
</dbReference>
<comment type="subcellular location">
    <subcellularLocation>
        <location evidence="1">Membrane</location>
        <topology evidence="1">Single-pass membrane protein</topology>
    </subcellularLocation>
</comment>
<keyword evidence="3" id="KW-0479">Metal-binding</keyword>
<dbReference type="GO" id="GO:0051205">
    <property type="term" value="P:protein insertion into membrane"/>
    <property type="evidence" value="ECO:0007669"/>
    <property type="project" value="TreeGrafter"/>
</dbReference>
<accession>C1BKS2</accession>
<dbReference type="SMART" id="SM01328">
    <property type="entry name" value="zf-3CxxC"/>
    <property type="match status" value="1"/>
</dbReference>
<evidence type="ECO:0000256" key="2">
    <source>
        <dbReference type="ARBA" id="ARBA00022692"/>
    </source>
</evidence>
<evidence type="ECO:0000259" key="8">
    <source>
        <dbReference type="SMART" id="SM01328"/>
    </source>
</evidence>
<keyword evidence="7" id="KW-0472">Membrane</keyword>
<feature type="domain" description="3CxxC-type" evidence="8">
    <location>
        <begin position="46"/>
        <end position="156"/>
    </location>
</feature>
<evidence type="ECO:0000256" key="4">
    <source>
        <dbReference type="ARBA" id="ARBA00022771"/>
    </source>
</evidence>
<evidence type="ECO:0000313" key="9">
    <source>
        <dbReference type="EMBL" id="ACO09625.1"/>
    </source>
</evidence>
<dbReference type="GO" id="GO:0031849">
    <property type="term" value="F:olfactory receptor binding"/>
    <property type="evidence" value="ECO:0007669"/>
    <property type="project" value="TreeGrafter"/>
</dbReference>
<gene>
    <name evidence="9" type="primary">RTP3</name>
</gene>
<reference evidence="9" key="1">
    <citation type="submission" date="2009-03" db="EMBL/GenBank/DDBJ databases">
        <title>Osmerus mordax full-length cDNAs.</title>
        <authorList>
            <person name="von Schalburg K."/>
            <person name="Leong J."/>
            <person name="Cooper G."/>
            <person name="Davidson W.S."/>
            <person name="Koop B.F."/>
        </authorList>
    </citation>
    <scope>NUCLEOTIDE SEQUENCE</scope>
    <source>
        <tissue evidence="9">Brain</tissue>
    </source>
</reference>
<protein>
    <submittedName>
        <fullName evidence="9">Receptor-transporting protein 3</fullName>
    </submittedName>
</protein>
<evidence type="ECO:0000256" key="6">
    <source>
        <dbReference type="ARBA" id="ARBA00022989"/>
    </source>
</evidence>
<dbReference type="AlphaFoldDB" id="C1BKS2"/>
<dbReference type="PANTHER" id="PTHR14402">
    <property type="entry name" value="RECEPTOR TRANSPORTING PROTEIN"/>
    <property type="match status" value="1"/>
</dbReference>
<dbReference type="GO" id="GO:0006612">
    <property type="term" value="P:protein targeting to membrane"/>
    <property type="evidence" value="ECO:0007669"/>
    <property type="project" value="TreeGrafter"/>
</dbReference>
<keyword evidence="5" id="KW-0862">Zinc</keyword>
<evidence type="ECO:0000256" key="3">
    <source>
        <dbReference type="ARBA" id="ARBA00022723"/>
    </source>
</evidence>
<sequence>MSSQDWIDIFQEKVMELNEEDDWQIEFDDSIKPNGTEPGWQQYITKTFAWFQCSKCKRKWPSSRVMVVFHMKLWKRQRKGFVKVRRLCQDCKKCTAAPMEKPTFSPDNLDILLEKLIEKIRLKCYHERTDGVNKSFRMGPVQSPHEPAHCEGCMLGICIKNAPGQANRF</sequence>
<keyword evidence="4" id="KW-0863">Zinc-finger</keyword>
<dbReference type="InterPro" id="IPR026096">
    <property type="entry name" value="R-trans_p"/>
</dbReference>